<sequence length="191" mass="21203">MEDPEPCGFCQAGKACISKPGNSSGGARSALFQQQKGEMVGRILDLYFYVSDYSLMAIRYPLSPKTLVLCDYAMGGFRPPEMVKRRPAIVVSPRLPHRDGLCSVVPISLTAPAHDVPYVVKLNFTEPRPVPFDSPIAWAKCDLVAAVSFERLDLFRTARDQQGKRKYLTLKLSDEDFDRVKLGVLCGLGFQ</sequence>
<protein>
    <submittedName>
        <fullName evidence="1">Type II toxin-antitoxin system PemK/MazF family toxin</fullName>
    </submittedName>
</protein>
<proteinExistence type="predicted"/>
<dbReference type="InterPro" id="IPR011067">
    <property type="entry name" value="Plasmid_toxin/cell-grow_inhib"/>
</dbReference>
<gene>
    <name evidence="1" type="ORF">EET67_15640</name>
</gene>
<dbReference type="InterPro" id="IPR003477">
    <property type="entry name" value="PemK-like"/>
</dbReference>
<dbReference type="Gene3D" id="2.30.30.110">
    <property type="match status" value="1"/>
</dbReference>
<name>A0A432V4B0_9HYPH</name>
<comment type="caution">
    <text evidence="1">The sequence shown here is derived from an EMBL/GenBank/DDBJ whole genome shotgun (WGS) entry which is preliminary data.</text>
</comment>
<accession>A0A432V4B0</accession>
<dbReference type="Proteomes" id="UP000281647">
    <property type="component" value="Unassembled WGS sequence"/>
</dbReference>
<dbReference type="EMBL" id="RKST01000015">
    <property type="protein sequence ID" value="RUM96968.1"/>
    <property type="molecule type" value="Genomic_DNA"/>
</dbReference>
<dbReference type="AlphaFoldDB" id="A0A432V4B0"/>
<dbReference type="RefSeq" id="WP_128627469.1">
    <property type="nucleotide sequence ID" value="NZ_RKST01000015.1"/>
</dbReference>
<dbReference type="OrthoDB" id="7565736at2"/>
<organism evidence="1 2">
    <name type="scientific">Borborobacter arsenicus</name>
    <dbReference type="NCBI Taxonomy" id="1851146"/>
    <lineage>
        <taxon>Bacteria</taxon>
        <taxon>Pseudomonadati</taxon>
        <taxon>Pseudomonadota</taxon>
        <taxon>Alphaproteobacteria</taxon>
        <taxon>Hyphomicrobiales</taxon>
        <taxon>Phyllobacteriaceae</taxon>
        <taxon>Borborobacter</taxon>
    </lineage>
</organism>
<evidence type="ECO:0000313" key="2">
    <source>
        <dbReference type="Proteomes" id="UP000281647"/>
    </source>
</evidence>
<evidence type="ECO:0000313" key="1">
    <source>
        <dbReference type="EMBL" id="RUM96968.1"/>
    </source>
</evidence>
<keyword evidence="2" id="KW-1185">Reference proteome</keyword>
<dbReference type="GO" id="GO:0003677">
    <property type="term" value="F:DNA binding"/>
    <property type="evidence" value="ECO:0007669"/>
    <property type="project" value="InterPro"/>
</dbReference>
<reference evidence="1 2" key="1">
    <citation type="submission" date="2018-11" db="EMBL/GenBank/DDBJ databases">
        <title>Pseudaminobacter arsenicus sp. nov., an arsenic-resistant bacterium isolated from arsenic-rich aquifers.</title>
        <authorList>
            <person name="Mu Y."/>
        </authorList>
    </citation>
    <scope>NUCLEOTIDE SEQUENCE [LARGE SCALE GENOMIC DNA]</scope>
    <source>
        <strain evidence="1 2">CB3</strain>
    </source>
</reference>
<dbReference type="SUPFAM" id="SSF50118">
    <property type="entry name" value="Cell growth inhibitor/plasmid maintenance toxic component"/>
    <property type="match status" value="1"/>
</dbReference>
<dbReference type="Pfam" id="PF02452">
    <property type="entry name" value="PemK_toxin"/>
    <property type="match status" value="1"/>
</dbReference>